<name>A0AAV7P1R7_PLEWA</name>
<evidence type="ECO:0000256" key="1">
    <source>
        <dbReference type="SAM" id="MobiDB-lite"/>
    </source>
</evidence>
<keyword evidence="3" id="KW-1185">Reference proteome</keyword>
<evidence type="ECO:0000313" key="2">
    <source>
        <dbReference type="EMBL" id="KAJ1121237.1"/>
    </source>
</evidence>
<dbReference type="EMBL" id="JANPWB010000012">
    <property type="protein sequence ID" value="KAJ1121237.1"/>
    <property type="molecule type" value="Genomic_DNA"/>
</dbReference>
<dbReference type="Proteomes" id="UP001066276">
    <property type="component" value="Chromosome 8"/>
</dbReference>
<evidence type="ECO:0000313" key="3">
    <source>
        <dbReference type="Proteomes" id="UP001066276"/>
    </source>
</evidence>
<proteinExistence type="predicted"/>
<dbReference type="AlphaFoldDB" id="A0AAV7P1R7"/>
<accession>A0AAV7P1R7</accession>
<sequence length="136" mass="14673">MPAPVLSPAPATVPCWGCRGQGKHHGRRDRDESISESVSSLQEWQLRRRFAGTAGGAGEETPSSEAPRKLRGSDPLRPLPQGSSSPRGLLRKWPDRVWLAGGGALRSKTVCLQLLHLCPECGSSIQQFTSLSFGDN</sequence>
<reference evidence="2" key="1">
    <citation type="journal article" date="2022" name="bioRxiv">
        <title>Sequencing and chromosome-scale assembly of the giantPleurodeles waltlgenome.</title>
        <authorList>
            <person name="Brown T."/>
            <person name="Elewa A."/>
            <person name="Iarovenko S."/>
            <person name="Subramanian E."/>
            <person name="Araus A.J."/>
            <person name="Petzold A."/>
            <person name="Susuki M."/>
            <person name="Suzuki K.-i.T."/>
            <person name="Hayashi T."/>
            <person name="Toyoda A."/>
            <person name="Oliveira C."/>
            <person name="Osipova E."/>
            <person name="Leigh N.D."/>
            <person name="Simon A."/>
            <person name="Yun M.H."/>
        </authorList>
    </citation>
    <scope>NUCLEOTIDE SEQUENCE</scope>
    <source>
        <strain evidence="2">20211129_DDA</strain>
        <tissue evidence="2">Liver</tissue>
    </source>
</reference>
<feature type="region of interest" description="Disordered" evidence="1">
    <location>
        <begin position="1"/>
        <end position="89"/>
    </location>
</feature>
<gene>
    <name evidence="2" type="ORF">NDU88_009355</name>
</gene>
<comment type="caution">
    <text evidence="2">The sequence shown here is derived from an EMBL/GenBank/DDBJ whole genome shotgun (WGS) entry which is preliminary data.</text>
</comment>
<protein>
    <submittedName>
        <fullName evidence="2">Uncharacterized protein</fullName>
    </submittedName>
</protein>
<organism evidence="2 3">
    <name type="scientific">Pleurodeles waltl</name>
    <name type="common">Iberian ribbed newt</name>
    <dbReference type="NCBI Taxonomy" id="8319"/>
    <lineage>
        <taxon>Eukaryota</taxon>
        <taxon>Metazoa</taxon>
        <taxon>Chordata</taxon>
        <taxon>Craniata</taxon>
        <taxon>Vertebrata</taxon>
        <taxon>Euteleostomi</taxon>
        <taxon>Amphibia</taxon>
        <taxon>Batrachia</taxon>
        <taxon>Caudata</taxon>
        <taxon>Salamandroidea</taxon>
        <taxon>Salamandridae</taxon>
        <taxon>Pleurodelinae</taxon>
        <taxon>Pleurodeles</taxon>
    </lineage>
</organism>